<proteinExistence type="predicted"/>
<dbReference type="PANTHER" id="PTHR42840">
    <property type="entry name" value="NAD(P)-BINDING ROSSMANN-FOLD SUPERFAMILY PROTEIN-RELATED"/>
    <property type="match status" value="1"/>
</dbReference>
<dbReference type="GO" id="GO:0016491">
    <property type="term" value="F:oxidoreductase activity"/>
    <property type="evidence" value="ECO:0007669"/>
    <property type="project" value="TreeGrafter"/>
</dbReference>
<feature type="domain" description="Gfo/Idh/MocA-like oxidoreductase C-terminal" evidence="2">
    <location>
        <begin position="163"/>
        <end position="226"/>
    </location>
</feature>
<reference evidence="3 4" key="1">
    <citation type="submission" date="2018-11" db="EMBL/GenBank/DDBJ databases">
        <title>Genome sequence of Saitozyma podzolica DSM 27192.</title>
        <authorList>
            <person name="Aliyu H."/>
            <person name="Gorte O."/>
            <person name="Ochsenreither K."/>
        </authorList>
    </citation>
    <scope>NUCLEOTIDE SEQUENCE [LARGE SCALE GENOMIC DNA]</scope>
    <source>
        <strain evidence="3 4">DSM 27192</strain>
    </source>
</reference>
<dbReference type="Gene3D" id="3.40.50.720">
    <property type="entry name" value="NAD(P)-binding Rossmann-like Domain"/>
    <property type="match status" value="1"/>
</dbReference>
<dbReference type="Proteomes" id="UP000279259">
    <property type="component" value="Unassembled WGS sequence"/>
</dbReference>
<dbReference type="PANTHER" id="PTHR42840:SF5">
    <property type="entry name" value="NAD(P)-BINDING ROSSMANN-FOLD SUPERFAMILY PROTEIN"/>
    <property type="match status" value="1"/>
</dbReference>
<evidence type="ECO:0000259" key="1">
    <source>
        <dbReference type="Pfam" id="PF01408"/>
    </source>
</evidence>
<dbReference type="SUPFAM" id="SSF55347">
    <property type="entry name" value="Glyceraldehyde-3-phosphate dehydrogenase-like, C-terminal domain"/>
    <property type="match status" value="1"/>
</dbReference>
<organism evidence="3 4">
    <name type="scientific">Saitozyma podzolica</name>
    <dbReference type="NCBI Taxonomy" id="1890683"/>
    <lineage>
        <taxon>Eukaryota</taxon>
        <taxon>Fungi</taxon>
        <taxon>Dikarya</taxon>
        <taxon>Basidiomycota</taxon>
        <taxon>Agaricomycotina</taxon>
        <taxon>Tremellomycetes</taxon>
        <taxon>Tremellales</taxon>
        <taxon>Trimorphomycetaceae</taxon>
        <taxon>Saitozyma</taxon>
    </lineage>
</organism>
<accession>A0A427YCG4</accession>
<dbReference type="Pfam" id="PF01408">
    <property type="entry name" value="GFO_IDH_MocA"/>
    <property type="match status" value="1"/>
</dbReference>
<comment type="caution">
    <text evidence="3">The sequence shown here is derived from an EMBL/GenBank/DDBJ whole genome shotgun (WGS) entry which is preliminary data.</text>
</comment>
<dbReference type="EMBL" id="RSCD01000016">
    <property type="protein sequence ID" value="RSH88637.1"/>
    <property type="molecule type" value="Genomic_DNA"/>
</dbReference>
<dbReference type="SUPFAM" id="SSF51735">
    <property type="entry name" value="NAD(P)-binding Rossmann-fold domains"/>
    <property type="match status" value="1"/>
</dbReference>
<evidence type="ECO:0000259" key="2">
    <source>
        <dbReference type="Pfam" id="PF02894"/>
    </source>
</evidence>
<gene>
    <name evidence="3" type="ORF">EHS25_002864</name>
</gene>
<sequence length="403" mass="43095">MPANIALLGSGLFAQNSYLPALLANPTDAVLHTIWSRSSTSAVKLLEAAKSSGIQGLDGKGSINVEHGDDGLDKVLSDPSVDAVMLVLPISRQPELVLRALKAGKHVMSEKPVGKDVKTARETIEEYEKTYQPKGLIWRVAENWAHEPMLLKARDIIQTTPNLGPVLYWHLRAEGVTLDGSKYQATEWRTVPDYQGGFILDGGVHSTAMLRTLLPTPPNTIISTAALHRTHLLPHDTITALALPSDEATVDPHGPPTALNAIRTANDVPGGIGKSSPQGIIFMSWALPDIPAESREPNGITVVCLNGQVTVRAEGTTERQWVINLSAANGSGVQSGKWSGRWCGVEREVGMFARAVAAAKQGKESGEENYGTPRGSLWDLAIIEACLSSNGRPVDVAKLIAGK</sequence>
<name>A0A427YCG4_9TREE</name>
<dbReference type="AlphaFoldDB" id="A0A427YCG4"/>
<dbReference type="InterPro" id="IPR000683">
    <property type="entry name" value="Gfo/Idh/MocA-like_OxRdtase_N"/>
</dbReference>
<dbReference type="InterPro" id="IPR036291">
    <property type="entry name" value="NAD(P)-bd_dom_sf"/>
</dbReference>
<dbReference type="GO" id="GO:0005737">
    <property type="term" value="C:cytoplasm"/>
    <property type="evidence" value="ECO:0007669"/>
    <property type="project" value="TreeGrafter"/>
</dbReference>
<dbReference type="Gene3D" id="3.30.360.10">
    <property type="entry name" value="Dihydrodipicolinate Reductase, domain 2"/>
    <property type="match status" value="1"/>
</dbReference>
<protein>
    <submittedName>
        <fullName evidence="3">Uncharacterized protein</fullName>
    </submittedName>
</protein>
<dbReference type="STRING" id="1890683.A0A427YCG4"/>
<dbReference type="GO" id="GO:0006740">
    <property type="term" value="P:NADPH regeneration"/>
    <property type="evidence" value="ECO:0007669"/>
    <property type="project" value="TreeGrafter"/>
</dbReference>
<feature type="domain" description="Gfo/Idh/MocA-like oxidoreductase N-terminal" evidence="1">
    <location>
        <begin position="4"/>
        <end position="129"/>
    </location>
</feature>
<evidence type="ECO:0000313" key="3">
    <source>
        <dbReference type="EMBL" id="RSH88637.1"/>
    </source>
</evidence>
<dbReference type="GO" id="GO:0000166">
    <property type="term" value="F:nucleotide binding"/>
    <property type="evidence" value="ECO:0007669"/>
    <property type="project" value="InterPro"/>
</dbReference>
<dbReference type="Pfam" id="PF02894">
    <property type="entry name" value="GFO_IDH_MocA_C"/>
    <property type="match status" value="1"/>
</dbReference>
<dbReference type="InterPro" id="IPR004104">
    <property type="entry name" value="Gfo/Idh/MocA-like_OxRdtase_C"/>
</dbReference>
<keyword evidence="4" id="KW-1185">Reference proteome</keyword>
<dbReference type="OrthoDB" id="64915at2759"/>
<evidence type="ECO:0000313" key="4">
    <source>
        <dbReference type="Proteomes" id="UP000279259"/>
    </source>
</evidence>